<evidence type="ECO:0000256" key="6">
    <source>
        <dbReference type="ARBA" id="ARBA00022723"/>
    </source>
</evidence>
<evidence type="ECO:0000256" key="4">
    <source>
        <dbReference type="ARBA" id="ARBA00022617"/>
    </source>
</evidence>
<feature type="transmembrane region" description="Helical" evidence="11">
    <location>
        <begin position="217"/>
        <end position="237"/>
    </location>
</feature>
<protein>
    <submittedName>
        <fullName evidence="12">Fumarate reductase subunit C</fullName>
    </submittedName>
</protein>
<dbReference type="SUPFAM" id="SSF81343">
    <property type="entry name" value="Fumarate reductase respiratory complex transmembrane subunits"/>
    <property type="match status" value="1"/>
</dbReference>
<feature type="transmembrane region" description="Helical" evidence="11">
    <location>
        <begin position="87"/>
        <end position="109"/>
    </location>
</feature>
<evidence type="ECO:0000256" key="1">
    <source>
        <dbReference type="ARBA" id="ARBA00001971"/>
    </source>
</evidence>
<comment type="subcellular location">
    <subcellularLocation>
        <location evidence="3">Membrane</location>
    </subcellularLocation>
</comment>
<dbReference type="PIRSF" id="PIRSF000177">
    <property type="entry name" value="Fumar_rd_cyt_b"/>
    <property type="match status" value="1"/>
</dbReference>
<feature type="binding site" description="axial binding residue" evidence="10">
    <location>
        <position position="192"/>
    </location>
    <ligand>
        <name>heme b</name>
        <dbReference type="ChEBI" id="CHEBI:60344"/>
        <label>bD</label>
    </ligand>
    <ligandPart>
        <name>Fe</name>
        <dbReference type="ChEBI" id="CHEBI:18248"/>
    </ligandPart>
</feature>
<keyword evidence="8 10" id="KW-0408">Iron</keyword>
<evidence type="ECO:0000256" key="3">
    <source>
        <dbReference type="ARBA" id="ARBA00004370"/>
    </source>
</evidence>
<name>A0A9D1LFP6_9BURK</name>
<accession>A0A9D1LFP6</accession>
<dbReference type="Pfam" id="PF01127">
    <property type="entry name" value="Sdh_cyt"/>
    <property type="match status" value="1"/>
</dbReference>
<dbReference type="Gene3D" id="1.20.1300.10">
    <property type="entry name" value="Fumarate reductase/succinate dehydrogenase, transmembrane subunit"/>
    <property type="match status" value="1"/>
</dbReference>
<dbReference type="Proteomes" id="UP000824083">
    <property type="component" value="Unassembled WGS sequence"/>
</dbReference>
<feature type="binding site" description="axial binding residue" evidence="10">
    <location>
        <position position="55"/>
    </location>
    <ligand>
        <name>heme b</name>
        <dbReference type="ChEBI" id="CHEBI:60344"/>
        <label>bD</label>
    </ligand>
    <ligandPart>
        <name>Fe</name>
        <dbReference type="ChEBI" id="CHEBI:18248"/>
    </ligandPart>
</feature>
<dbReference type="EMBL" id="DVMY01000046">
    <property type="protein sequence ID" value="HIU37121.1"/>
    <property type="molecule type" value="Genomic_DNA"/>
</dbReference>
<sequence>MYTSDQEKYSNTPTSEEVIAGVELRNAKRKSRWPAYCDVAQSVTGLLLGLFLFCHMAFTSSIQLGKDVFWNLVAFSGGYVFDGEEHAWMHVALIGAITLLVIIHALMALRRFPTSYRMFHNIKSQYQFIAHRDTTLWIVQIVTAVILTGMVFPHVTPMILDPEAIGPNFSSVHTYHNGLLWTFIFLVATELHGMIGLYRLAVKWDVLAGNREALRKIMYCVVVLMIACGSMTMWTYYSNGKALVESGEPIVKYEPVNNWWK</sequence>
<comment type="function">
    <text evidence="2">Membrane-anchoring subunit of succinate dehydrogenase (SDH).</text>
</comment>
<evidence type="ECO:0000256" key="9">
    <source>
        <dbReference type="ARBA" id="ARBA00023136"/>
    </source>
</evidence>
<evidence type="ECO:0000313" key="13">
    <source>
        <dbReference type="Proteomes" id="UP000824083"/>
    </source>
</evidence>
<feature type="transmembrane region" description="Helical" evidence="11">
    <location>
        <begin position="179"/>
        <end position="197"/>
    </location>
</feature>
<feature type="transmembrane region" description="Helical" evidence="11">
    <location>
        <begin position="35"/>
        <end position="58"/>
    </location>
</feature>
<evidence type="ECO:0000256" key="8">
    <source>
        <dbReference type="ARBA" id="ARBA00023004"/>
    </source>
</evidence>
<organism evidence="12 13">
    <name type="scientific">Candidatus Aphodousia faecigallinarum</name>
    <dbReference type="NCBI Taxonomy" id="2840677"/>
    <lineage>
        <taxon>Bacteria</taxon>
        <taxon>Pseudomonadati</taxon>
        <taxon>Pseudomonadota</taxon>
        <taxon>Betaproteobacteria</taxon>
        <taxon>Burkholderiales</taxon>
        <taxon>Sutterellaceae</taxon>
        <taxon>Sutterellaceae incertae sedis</taxon>
        <taxon>Candidatus Aphodousia</taxon>
    </lineage>
</organism>
<keyword evidence="9 11" id="KW-0472">Membrane</keyword>
<dbReference type="GO" id="GO:0046872">
    <property type="term" value="F:metal ion binding"/>
    <property type="evidence" value="ECO:0007669"/>
    <property type="project" value="UniProtKB-KW"/>
</dbReference>
<evidence type="ECO:0000313" key="12">
    <source>
        <dbReference type="EMBL" id="HIU37121.1"/>
    </source>
</evidence>
<comment type="caution">
    <text evidence="12">The sequence shown here is derived from an EMBL/GenBank/DDBJ whole genome shotgun (WGS) entry which is preliminary data.</text>
</comment>
<reference evidence="12" key="2">
    <citation type="journal article" date="2021" name="PeerJ">
        <title>Extensive microbial diversity within the chicken gut microbiome revealed by metagenomics and culture.</title>
        <authorList>
            <person name="Gilroy R."/>
            <person name="Ravi A."/>
            <person name="Getino M."/>
            <person name="Pursley I."/>
            <person name="Horton D.L."/>
            <person name="Alikhan N.F."/>
            <person name="Baker D."/>
            <person name="Gharbi K."/>
            <person name="Hall N."/>
            <person name="Watson M."/>
            <person name="Adriaenssens E.M."/>
            <person name="Foster-Nyarko E."/>
            <person name="Jarju S."/>
            <person name="Secka A."/>
            <person name="Antonio M."/>
            <person name="Oren A."/>
            <person name="Chaudhuri R.R."/>
            <person name="La Ragione R."/>
            <person name="Hildebrand F."/>
            <person name="Pallen M.J."/>
        </authorList>
    </citation>
    <scope>NUCLEOTIDE SEQUENCE</scope>
    <source>
        <strain evidence="12">7463</strain>
    </source>
</reference>
<feature type="transmembrane region" description="Helical" evidence="11">
    <location>
        <begin position="136"/>
        <end position="159"/>
    </location>
</feature>
<reference evidence="12" key="1">
    <citation type="submission" date="2020-10" db="EMBL/GenBank/DDBJ databases">
        <authorList>
            <person name="Gilroy R."/>
        </authorList>
    </citation>
    <scope>NUCLEOTIDE SEQUENCE</scope>
    <source>
        <strain evidence="12">7463</strain>
    </source>
</reference>
<evidence type="ECO:0000256" key="7">
    <source>
        <dbReference type="ARBA" id="ARBA00022989"/>
    </source>
</evidence>
<gene>
    <name evidence="12" type="ORF">IAC56_02465</name>
</gene>
<evidence type="ECO:0000256" key="2">
    <source>
        <dbReference type="ARBA" id="ARBA00004050"/>
    </source>
</evidence>
<feature type="binding site" description="axial binding residue" evidence="10">
    <location>
        <position position="104"/>
    </location>
    <ligand>
        <name>heme b</name>
        <dbReference type="ChEBI" id="CHEBI:60344"/>
        <label>bD</label>
    </ligand>
    <ligandPart>
        <name>Fe</name>
        <dbReference type="ChEBI" id="CHEBI:18248"/>
    </ligandPart>
</feature>
<keyword evidence="5 11" id="KW-0812">Transmembrane</keyword>
<proteinExistence type="predicted"/>
<keyword evidence="6 10" id="KW-0479">Metal-binding</keyword>
<comment type="cofactor">
    <cofactor evidence="1">
        <name>heme</name>
        <dbReference type="ChEBI" id="CHEBI:30413"/>
    </cofactor>
</comment>
<dbReference type="InterPro" id="IPR034804">
    <property type="entry name" value="SQR/QFR_C/D"/>
</dbReference>
<feature type="binding site" description="axial binding residue" evidence="10">
    <location>
        <position position="154"/>
    </location>
    <ligand>
        <name>heme b</name>
        <dbReference type="ChEBI" id="CHEBI:60344"/>
        <label>bD</label>
    </ligand>
    <ligandPart>
        <name>Fe</name>
        <dbReference type="ChEBI" id="CHEBI:18248"/>
    </ligandPart>
</feature>
<dbReference type="InterPro" id="IPR004224">
    <property type="entry name" value="Fum_red_B_TM"/>
</dbReference>
<evidence type="ECO:0000256" key="11">
    <source>
        <dbReference type="SAM" id="Phobius"/>
    </source>
</evidence>
<dbReference type="InterPro" id="IPR000701">
    <property type="entry name" value="SuccDH_FuR_B_TM-su"/>
</dbReference>
<keyword evidence="4 10" id="KW-0349">Heme</keyword>
<evidence type="ECO:0000256" key="10">
    <source>
        <dbReference type="PIRSR" id="PIRSR000177-1"/>
    </source>
</evidence>
<dbReference type="GO" id="GO:0006099">
    <property type="term" value="P:tricarboxylic acid cycle"/>
    <property type="evidence" value="ECO:0007669"/>
    <property type="project" value="InterPro"/>
</dbReference>
<evidence type="ECO:0000256" key="5">
    <source>
        <dbReference type="ARBA" id="ARBA00022692"/>
    </source>
</evidence>
<dbReference type="AlphaFoldDB" id="A0A9D1LFP6"/>
<keyword evidence="7 11" id="KW-1133">Transmembrane helix</keyword>
<dbReference type="GO" id="GO:0016020">
    <property type="term" value="C:membrane"/>
    <property type="evidence" value="ECO:0007669"/>
    <property type="project" value="UniProtKB-SubCell"/>
</dbReference>